<feature type="transmembrane region" description="Helical" evidence="1">
    <location>
        <begin position="48"/>
        <end position="67"/>
    </location>
</feature>
<dbReference type="Pfam" id="PF10027">
    <property type="entry name" value="DUF2269"/>
    <property type="match status" value="1"/>
</dbReference>
<keyword evidence="1" id="KW-0472">Membrane</keyword>
<feature type="transmembrane region" description="Helical" evidence="1">
    <location>
        <begin position="6"/>
        <end position="28"/>
    </location>
</feature>
<comment type="caution">
    <text evidence="2">The sequence shown here is derived from an EMBL/GenBank/DDBJ whole genome shotgun (WGS) entry which is preliminary data.</text>
</comment>
<proteinExistence type="predicted"/>
<dbReference type="OrthoDB" id="5190563at2"/>
<dbReference type="EMBL" id="QJVD01000005">
    <property type="protein sequence ID" value="PYI68520.1"/>
    <property type="molecule type" value="Genomic_DNA"/>
</dbReference>
<dbReference type="InterPro" id="IPR018729">
    <property type="entry name" value="DUF2269_transmembrane"/>
</dbReference>
<protein>
    <submittedName>
        <fullName evidence="2">Conjugal transfer protein TrbL</fullName>
    </submittedName>
</protein>
<sequence>MDTVMDVLHVVAAVFLVGPMAILPMTALRSLRARDSGQAASLAKSVNLYTLLSLIVVVFGFGAMSMADKKYDLSVTTPWILISIILYIVALVLNLAVVVPALRQAAEEFAGAGPAVAPGVDQAGAAAAVGVKSKMYPRVAMGSGLSALLLVAVVVLMVAKP</sequence>
<feature type="transmembrane region" description="Helical" evidence="1">
    <location>
        <begin position="79"/>
        <end position="102"/>
    </location>
</feature>
<reference evidence="2 3" key="1">
    <citation type="submission" date="2018-05" db="EMBL/GenBank/DDBJ databases">
        <title>Genetic diversity of glacier-inhabiting Cryobacterium bacteria in China and description of Cryobacterium mengkeensis sp. nov. and Arthrobacter glacialis sp. nov.</title>
        <authorList>
            <person name="Liu Q."/>
            <person name="Xin Y.-H."/>
        </authorList>
    </citation>
    <scope>NUCLEOTIDE SEQUENCE [LARGE SCALE GENOMIC DNA]</scope>
    <source>
        <strain evidence="2 3">LI2</strain>
    </source>
</reference>
<name>A0A2V5LLU3_9MICC</name>
<keyword evidence="1" id="KW-0812">Transmembrane</keyword>
<dbReference type="Proteomes" id="UP000247832">
    <property type="component" value="Unassembled WGS sequence"/>
</dbReference>
<organism evidence="2 3">
    <name type="scientific">Arthrobacter livingstonensis</name>
    <dbReference type="NCBI Taxonomy" id="670078"/>
    <lineage>
        <taxon>Bacteria</taxon>
        <taxon>Bacillati</taxon>
        <taxon>Actinomycetota</taxon>
        <taxon>Actinomycetes</taxon>
        <taxon>Micrococcales</taxon>
        <taxon>Micrococcaceae</taxon>
        <taxon>Arthrobacter</taxon>
    </lineage>
</organism>
<keyword evidence="1" id="KW-1133">Transmembrane helix</keyword>
<feature type="transmembrane region" description="Helical" evidence="1">
    <location>
        <begin position="139"/>
        <end position="159"/>
    </location>
</feature>
<dbReference type="AlphaFoldDB" id="A0A2V5LLU3"/>
<keyword evidence="3" id="KW-1185">Reference proteome</keyword>
<evidence type="ECO:0000313" key="2">
    <source>
        <dbReference type="EMBL" id="PYI68520.1"/>
    </source>
</evidence>
<accession>A0A2V5LLU3</accession>
<evidence type="ECO:0000313" key="3">
    <source>
        <dbReference type="Proteomes" id="UP000247832"/>
    </source>
</evidence>
<evidence type="ECO:0000256" key="1">
    <source>
        <dbReference type="SAM" id="Phobius"/>
    </source>
</evidence>
<gene>
    <name evidence="2" type="ORF">CVV68_06890</name>
</gene>